<evidence type="ECO:0000259" key="4">
    <source>
        <dbReference type="Pfam" id="PF17479"/>
    </source>
</evidence>
<gene>
    <name evidence="5" type="ORF">WMO64_04170</name>
</gene>
<proteinExistence type="predicted"/>
<dbReference type="InterPro" id="IPR035328">
    <property type="entry name" value="DUF3048_C"/>
</dbReference>
<feature type="domain" description="DUF3048" evidence="4">
    <location>
        <begin position="256"/>
        <end position="368"/>
    </location>
</feature>
<reference evidence="5 6" key="1">
    <citation type="submission" date="2024-03" db="EMBL/GenBank/DDBJ databases">
        <title>Human intestinal bacterial collection.</title>
        <authorList>
            <person name="Pauvert C."/>
            <person name="Hitch T.C.A."/>
            <person name="Clavel T."/>
        </authorList>
    </citation>
    <scope>NUCLEOTIDE SEQUENCE [LARGE SCALE GENOMIC DNA]</scope>
    <source>
        <strain evidence="5 6">CLA-AP-H29</strain>
    </source>
</reference>
<dbReference type="Gene3D" id="3.50.90.10">
    <property type="entry name" value="YerB-like"/>
    <property type="match status" value="1"/>
</dbReference>
<evidence type="ECO:0000313" key="5">
    <source>
        <dbReference type="EMBL" id="MEQ2442656.1"/>
    </source>
</evidence>
<dbReference type="Pfam" id="PF17479">
    <property type="entry name" value="DUF3048_C"/>
    <property type="match status" value="1"/>
</dbReference>
<dbReference type="RefSeq" id="WP_349231105.1">
    <property type="nucleotide sequence ID" value="NZ_JBBMFK010000004.1"/>
</dbReference>
<sequence>MRLRRMLPLCLSLLLLLSACGSKTADVTPTPPDIPTLPARTQAPEPSPSPTATPTETPEPEYTGPRNPLTGEPMEEEWVNKRPVAIMLNNLEQALPQQGQSNADIIYECLEEGGITRMMAVYQNPRDAGVIGSVRSTRTYYLELALGHDAILIHAGGSDVAGVEDAYGKIRAWGVTSLDGVRGPYMSNTEGGNLMWRDPGRVKANGYVHSVVTTGAKIDEIFSAASFRQDHKEGWTYQMDFADDGTPAGGTDAPVITVPFSNYKTGVFTYDQDTGRYLVSEYGDAYIDGNTGEQVGVTNVVVLRTACRSTGDSYGHVSVDLSSGGTGYFACGGKVIDLVWSKSEPDGQLYYTDLEGNPIVFGRGKTYVNIVPLNAQVTFE</sequence>
<feature type="signal peptide" evidence="2">
    <location>
        <begin position="1"/>
        <end position="25"/>
    </location>
</feature>
<feature type="chain" id="PRO_5046631979" evidence="2">
    <location>
        <begin position="26"/>
        <end position="380"/>
    </location>
</feature>
<keyword evidence="2" id="KW-0732">Signal</keyword>
<keyword evidence="6" id="KW-1185">Reference proteome</keyword>
<dbReference type="InterPro" id="IPR021416">
    <property type="entry name" value="DUF3048_N"/>
</dbReference>
<accession>A0ABV1E5R8</accession>
<dbReference type="InterPro" id="IPR023158">
    <property type="entry name" value="YerB-like_sf"/>
</dbReference>
<dbReference type="Proteomes" id="UP001464378">
    <property type="component" value="Unassembled WGS sequence"/>
</dbReference>
<name>A0ABV1E5R8_9FIRM</name>
<dbReference type="EMBL" id="JBBMFK010000004">
    <property type="protein sequence ID" value="MEQ2442656.1"/>
    <property type="molecule type" value="Genomic_DNA"/>
</dbReference>
<evidence type="ECO:0000256" key="1">
    <source>
        <dbReference type="SAM" id="MobiDB-lite"/>
    </source>
</evidence>
<dbReference type="PROSITE" id="PS51257">
    <property type="entry name" value="PROKAR_LIPOPROTEIN"/>
    <property type="match status" value="1"/>
</dbReference>
<feature type="region of interest" description="Disordered" evidence="1">
    <location>
        <begin position="25"/>
        <end position="73"/>
    </location>
</feature>
<comment type="caution">
    <text evidence="5">The sequence shown here is derived from an EMBL/GenBank/DDBJ whole genome shotgun (WGS) entry which is preliminary data.</text>
</comment>
<evidence type="ECO:0000259" key="3">
    <source>
        <dbReference type="Pfam" id="PF11258"/>
    </source>
</evidence>
<evidence type="ECO:0000313" key="6">
    <source>
        <dbReference type="Proteomes" id="UP001464378"/>
    </source>
</evidence>
<feature type="domain" description="DUF3048" evidence="3">
    <location>
        <begin position="69"/>
        <end position="222"/>
    </location>
</feature>
<dbReference type="SUPFAM" id="SSF159774">
    <property type="entry name" value="YerB-like"/>
    <property type="match status" value="1"/>
</dbReference>
<evidence type="ECO:0000256" key="2">
    <source>
        <dbReference type="SAM" id="SignalP"/>
    </source>
</evidence>
<organism evidence="5 6">
    <name type="scientific">Pseudoflavonifractor intestinihominis</name>
    <dbReference type="NCBI Taxonomy" id="3133171"/>
    <lineage>
        <taxon>Bacteria</taxon>
        <taxon>Bacillati</taxon>
        <taxon>Bacillota</taxon>
        <taxon>Clostridia</taxon>
        <taxon>Eubacteriales</taxon>
        <taxon>Oscillospiraceae</taxon>
        <taxon>Pseudoflavonifractor</taxon>
    </lineage>
</organism>
<protein>
    <submittedName>
        <fullName evidence="5">DUF3048 domain-containing protein</fullName>
    </submittedName>
</protein>
<dbReference type="Pfam" id="PF11258">
    <property type="entry name" value="DUF3048"/>
    <property type="match status" value="1"/>
</dbReference>